<dbReference type="RefSeq" id="WP_166295574.1">
    <property type="nucleotide sequence ID" value="NZ_CAWPIF010000003.1"/>
</dbReference>
<sequence>MNKQLYRLIFNQARQMWMVVAEIARAGRGRTGCRIRRPSLPACRCRLTALRFSLLLALGGISLTAQANIVADGQAPGHQQPTIIHSANGTPQVNIQTPGADGVSHNTYRQFDVDKSGVILNNSANPTQTQLGGMVAGNPWLAKGEAKIILN</sequence>
<feature type="domain" description="Filamentous haemagglutinin FhaB/tRNA nuclease CdiA-like TPS" evidence="1">
    <location>
        <begin position="67"/>
        <end position="151"/>
    </location>
</feature>
<evidence type="ECO:0000313" key="3">
    <source>
        <dbReference type="EMBL" id="NHB86577.1"/>
    </source>
</evidence>
<keyword evidence="4" id="KW-1185">Reference proteome</keyword>
<feature type="domain" description="ESPR" evidence="2">
    <location>
        <begin position="1"/>
        <end position="48"/>
    </location>
</feature>
<organism evidence="3 4">
    <name type="scientific">Photorhabdus tasmaniensis</name>
    <dbReference type="NCBI Taxonomy" id="1004159"/>
    <lineage>
        <taxon>Bacteria</taxon>
        <taxon>Pseudomonadati</taxon>
        <taxon>Pseudomonadota</taxon>
        <taxon>Gammaproteobacteria</taxon>
        <taxon>Enterobacterales</taxon>
        <taxon>Morganellaceae</taxon>
        <taxon>Photorhabdus</taxon>
    </lineage>
</organism>
<evidence type="ECO:0000259" key="1">
    <source>
        <dbReference type="Pfam" id="PF05860"/>
    </source>
</evidence>
<feature type="non-terminal residue" evidence="3">
    <location>
        <position position="151"/>
    </location>
</feature>
<dbReference type="Gene3D" id="2.160.20.10">
    <property type="entry name" value="Single-stranded right-handed beta-helix, Pectin lyase-like"/>
    <property type="match status" value="1"/>
</dbReference>
<dbReference type="InterPro" id="IPR012334">
    <property type="entry name" value="Pectin_lyas_fold"/>
</dbReference>
<evidence type="ECO:0008006" key="5">
    <source>
        <dbReference type="Google" id="ProtNLM"/>
    </source>
</evidence>
<dbReference type="Proteomes" id="UP000697802">
    <property type="component" value="Unassembled WGS sequence"/>
</dbReference>
<accession>A0ABX0GDG5</accession>
<reference evidence="3 4" key="1">
    <citation type="submission" date="2018-02" db="EMBL/GenBank/DDBJ databases">
        <authorList>
            <person name="Machado R.A."/>
        </authorList>
    </citation>
    <scope>NUCLEOTIDE SEQUENCE [LARGE SCALE GENOMIC DNA]</scope>
    <source>
        <strain evidence="3 4">T327</strain>
    </source>
</reference>
<dbReference type="Pfam" id="PF05860">
    <property type="entry name" value="TPS"/>
    <property type="match status" value="1"/>
</dbReference>
<gene>
    <name evidence="3" type="ORF">C5471_02170</name>
</gene>
<dbReference type="EMBL" id="PUJU01000003">
    <property type="protein sequence ID" value="NHB86577.1"/>
    <property type="molecule type" value="Genomic_DNA"/>
</dbReference>
<evidence type="ECO:0000313" key="4">
    <source>
        <dbReference type="Proteomes" id="UP000697802"/>
    </source>
</evidence>
<proteinExistence type="predicted"/>
<dbReference type="InterPro" id="IPR024973">
    <property type="entry name" value="ESPR"/>
</dbReference>
<name>A0ABX0GDG5_9GAMM</name>
<evidence type="ECO:0000259" key="2">
    <source>
        <dbReference type="Pfam" id="PF13018"/>
    </source>
</evidence>
<dbReference type="InterPro" id="IPR011050">
    <property type="entry name" value="Pectin_lyase_fold/virulence"/>
</dbReference>
<dbReference type="Pfam" id="PF13018">
    <property type="entry name" value="ESPR"/>
    <property type="match status" value="1"/>
</dbReference>
<dbReference type="InterPro" id="IPR008638">
    <property type="entry name" value="FhaB/CdiA-like_TPS"/>
</dbReference>
<protein>
    <recommendedName>
        <fullName evidence="5">Filamentous haemagglutinin FhaB/tRNA nuclease CdiA-like TPS domain-containing protein</fullName>
    </recommendedName>
</protein>
<dbReference type="SUPFAM" id="SSF51126">
    <property type="entry name" value="Pectin lyase-like"/>
    <property type="match status" value="1"/>
</dbReference>
<comment type="caution">
    <text evidence="3">The sequence shown here is derived from an EMBL/GenBank/DDBJ whole genome shotgun (WGS) entry which is preliminary data.</text>
</comment>